<evidence type="ECO:0000313" key="1">
    <source>
        <dbReference type="EMBL" id="AEJ81618.1"/>
    </source>
</evidence>
<accession>G0YQJ1</accession>
<protein>
    <submittedName>
        <fullName evidence="1">Gp099</fullName>
    </submittedName>
</protein>
<dbReference type="OrthoDB" id="7923at10239"/>
<dbReference type="KEGG" id="vg:14013787"/>
<organism evidence="1 2">
    <name type="scientific">Erwinia phage vB_EamP-S6</name>
    <dbReference type="NCBI Taxonomy" id="1051675"/>
    <lineage>
        <taxon>Viruses</taxon>
        <taxon>Duplodnaviria</taxon>
        <taxon>Heunggongvirae</taxon>
        <taxon>Uroviricota</taxon>
        <taxon>Caudoviricetes</taxon>
        <taxon>Schitoviridae</taxon>
        <taxon>Waedenswilvirus</taxon>
        <taxon>Waedenswilvirus S6</taxon>
    </lineage>
</organism>
<dbReference type="Proteomes" id="UP000008893">
    <property type="component" value="Segment"/>
</dbReference>
<sequence length="257" mass="28440">MMRSYCITRLPAIIAFSQTTTKRESLMITVDLLKAALPGSLQPNATQSLADKLNQIPVDPLIADNIRENFISYTSVLKDGKYKMEDYMNAVAYVSFKLMGYNNQECYTRTFPQRYQNLVARGATTKDIAAYVAAYNKNKLVNLIMEQTLIPTHVLNQDIHQKAIMVQYEIMTDPDVSAKVRAEAANSLLTHLKQPETKKVSLEVGMSDNSGLKELKDMMSGLAAQQLAAIGSGLTAQDIAHQKLGVTIDGSAERKDS</sequence>
<dbReference type="GeneID" id="14013787"/>
<evidence type="ECO:0000313" key="2">
    <source>
        <dbReference type="Proteomes" id="UP000008893"/>
    </source>
</evidence>
<reference evidence="1 2" key="1">
    <citation type="journal article" date="2011" name="Appl. Environ. Microbiol.">
        <title>Novel Virulent and Broad-Host-Range Erwinia amylovora Bacteriophages Reveal a High Degree of Mosaicism and a Relationship to Enterobacteriaceae Phages.</title>
        <authorList>
            <person name="Born Y."/>
            <person name="Fieseler L."/>
            <person name="Marazzi J."/>
            <person name="Lurz R."/>
            <person name="Duffy B."/>
            <person name="Loessner M.J."/>
        </authorList>
    </citation>
    <scope>NUCLEOTIDE SEQUENCE [LARGE SCALE GENOMIC DNA]</scope>
</reference>
<keyword evidence="2" id="KW-1185">Reference proteome</keyword>
<name>G0YQJ1_9CAUD</name>
<dbReference type="RefSeq" id="YP_007005835.1">
    <property type="nucleotide sequence ID" value="NC_019514.1"/>
</dbReference>
<dbReference type="EMBL" id="HQ728266">
    <property type="protein sequence ID" value="AEJ81618.1"/>
    <property type="molecule type" value="Genomic_DNA"/>
</dbReference>
<proteinExistence type="predicted"/>